<gene>
    <name evidence="3" type="ORF">BJF95_11405</name>
</gene>
<dbReference type="InterPro" id="IPR007421">
    <property type="entry name" value="Schlafen_AlbA_2_dom"/>
</dbReference>
<evidence type="ECO:0000259" key="2">
    <source>
        <dbReference type="Pfam" id="PF04326"/>
    </source>
</evidence>
<feature type="domain" description="GmrSD restriction endonucleases N-terminal" evidence="1">
    <location>
        <begin position="4"/>
        <end position="218"/>
    </location>
</feature>
<evidence type="ECO:0000313" key="4">
    <source>
        <dbReference type="Proteomes" id="UP000186894"/>
    </source>
</evidence>
<dbReference type="OrthoDB" id="9798761at2"/>
<accession>A0A1Q8ZUY9</accession>
<evidence type="ECO:0000259" key="1">
    <source>
        <dbReference type="Pfam" id="PF03235"/>
    </source>
</evidence>
<dbReference type="EMBL" id="MKIM01000024">
    <property type="protein sequence ID" value="OLP45728.1"/>
    <property type="molecule type" value="Genomic_DNA"/>
</dbReference>
<protein>
    <recommendedName>
        <fullName evidence="5">DUF262 domain-containing protein</fullName>
    </recommendedName>
</protein>
<dbReference type="PANTHER" id="PTHR37292:SF2">
    <property type="entry name" value="DUF262 DOMAIN-CONTAINING PROTEIN"/>
    <property type="match status" value="1"/>
</dbReference>
<evidence type="ECO:0000313" key="3">
    <source>
        <dbReference type="EMBL" id="OLP45728.1"/>
    </source>
</evidence>
<comment type="caution">
    <text evidence="3">The sequence shown here is derived from an EMBL/GenBank/DDBJ whole genome shotgun (WGS) entry which is preliminary data.</text>
</comment>
<dbReference type="PANTHER" id="PTHR37292">
    <property type="entry name" value="VNG6097C"/>
    <property type="match status" value="1"/>
</dbReference>
<evidence type="ECO:0008006" key="5">
    <source>
        <dbReference type="Google" id="ProtNLM"/>
    </source>
</evidence>
<dbReference type="Gene3D" id="3.30.950.30">
    <property type="entry name" value="Schlafen, AAA domain"/>
    <property type="match status" value="1"/>
</dbReference>
<dbReference type="Pfam" id="PF03235">
    <property type="entry name" value="GmrSD_N"/>
    <property type="match status" value="1"/>
</dbReference>
<dbReference type="InterPro" id="IPR038461">
    <property type="entry name" value="Schlafen_AlbA_2_dom_sf"/>
</dbReference>
<dbReference type="RefSeq" id="WP_075638737.1">
    <property type="nucleotide sequence ID" value="NZ_MKIM01000024.1"/>
</dbReference>
<dbReference type="AlphaFoldDB" id="A0A1Q8ZUY9"/>
<organism evidence="3 4">
    <name type="scientific">Rhizobium oryziradicis</name>
    <dbReference type="NCBI Taxonomy" id="1867956"/>
    <lineage>
        <taxon>Bacteria</taxon>
        <taxon>Pseudomonadati</taxon>
        <taxon>Pseudomonadota</taxon>
        <taxon>Alphaproteobacteria</taxon>
        <taxon>Hyphomicrobiales</taxon>
        <taxon>Rhizobiaceae</taxon>
        <taxon>Rhizobium/Agrobacterium group</taxon>
        <taxon>Rhizobium</taxon>
    </lineage>
</organism>
<feature type="domain" description="Schlafen AlbA-2" evidence="2">
    <location>
        <begin position="555"/>
        <end position="697"/>
    </location>
</feature>
<sequence>MKISSILEKIDERQLFVPAFQREYVWKKKDAKLLIDSMIKGYPTGTILTWDTNQPPELKGGHVYDPLQGAIKILLDGQQRVTTLYMLIRGELPPYYTLEEITEDTRGLHINVETREIEYYQKRMETDPRWLNVTDIFSRAKRARDIVSELEQAGRQVSRQDEDNIDDTFSAVQGILDRDFPEQNIPIKASLREAIDIFYIVNAGGVALTDAELALAQISGYWPQAREAFKKKLDALKKNGFIFKLDFIVYALLAILHQGGSDMRKLHSVDNNDAIRAVWKALDGKVLDYVSNLLRGHAFVDHTDEINSIYAVIPIVAYCHRMNCNLNQNDIQKVVKWFYYSQVRRRYVSQLPQKLDHDLKIVATSETPFDRLLDVIREDRGGNIAITPDEFVGSAVQNPLFGLLRWHLKSRGAKCLTTGVSIHQPMGEKYKLEYDHIFAFANLKAAGYGQENRLRYQLAQELTNRAILTQTANRSKGAKETEAYLSGVAQNQPNALGLQLIPDDRELWQIDNYELFLKTRRKMLSDSLNAWLEGLAETHAVAEKVSLDDMIAEGENEEVEFKQTLRWDIKLGTVNKELEGVIMKTIAAFANAHGGTLLIGVADNGEIAGLDNDYKSLNGGNRDKFELHLKTLIINTFGEAFAATKPKLAFPEVDEKEICRVEILPANKPIYIKLADKGGAAQDRFYVRNGNSSREMTGDQAITYIKERFV</sequence>
<reference evidence="3 4" key="1">
    <citation type="submission" date="2016-09" db="EMBL/GenBank/DDBJ databases">
        <title>Rhizobium oryziradicis sp. nov., isolated from the root of rice.</title>
        <authorList>
            <person name="Zhao J."/>
            <person name="Zhang X."/>
        </authorList>
    </citation>
    <scope>NUCLEOTIDE SEQUENCE [LARGE SCALE GENOMIC DNA]</scope>
    <source>
        <strain evidence="3 4">N19</strain>
    </source>
</reference>
<keyword evidence="4" id="KW-1185">Reference proteome</keyword>
<dbReference type="STRING" id="1867956.BJF95_11405"/>
<name>A0A1Q8ZUY9_9HYPH</name>
<proteinExistence type="predicted"/>
<dbReference type="Proteomes" id="UP000186894">
    <property type="component" value="Unassembled WGS sequence"/>
</dbReference>
<dbReference type="InterPro" id="IPR004919">
    <property type="entry name" value="GmrSD_N"/>
</dbReference>
<dbReference type="Pfam" id="PF04326">
    <property type="entry name" value="SLFN_AlbA_2"/>
    <property type="match status" value="1"/>
</dbReference>